<dbReference type="STRING" id="1743168.A8O14_10175"/>
<dbReference type="InterPro" id="IPR019062">
    <property type="entry name" value="Restrct_endonuc_II_HpaII"/>
</dbReference>
<dbReference type="Proteomes" id="UP000078463">
    <property type="component" value="Chromosome"/>
</dbReference>
<evidence type="ECO:0000313" key="2">
    <source>
        <dbReference type="Proteomes" id="UP000078463"/>
    </source>
</evidence>
<accession>A0A191UHE9</accession>
<evidence type="ECO:0008006" key="3">
    <source>
        <dbReference type="Google" id="ProtNLM"/>
    </source>
</evidence>
<dbReference type="AlphaFoldDB" id="A0A191UHE9"/>
<dbReference type="OrthoDB" id="1551452at2"/>
<dbReference type="EMBL" id="CP015922">
    <property type="protein sequence ID" value="ANJ00408.1"/>
    <property type="molecule type" value="Genomic_DNA"/>
</dbReference>
<evidence type="ECO:0000313" key="1">
    <source>
        <dbReference type="EMBL" id="ANJ00408.1"/>
    </source>
</evidence>
<keyword evidence="2" id="KW-1185">Reference proteome</keyword>
<gene>
    <name evidence="1" type="ORF">A8O14_10175</name>
</gene>
<dbReference type="KEGG" id="pwu:A8O14_10175"/>
<dbReference type="RefSeq" id="WP_068949406.1">
    <property type="nucleotide sequence ID" value="NZ_CP015922.1"/>
</dbReference>
<protein>
    <recommendedName>
        <fullName evidence="3">HpaII family restriction endonuclease</fullName>
    </recommendedName>
</protein>
<reference evidence="2" key="1">
    <citation type="submission" date="2016-05" db="EMBL/GenBank/DDBJ databases">
        <title>Polynucleobacter sp. QLW-P1FAT50C-4 genome.</title>
        <authorList>
            <person name="Hahn M.W."/>
        </authorList>
    </citation>
    <scope>NUCLEOTIDE SEQUENCE [LARGE SCALE GENOMIC DNA]</scope>
    <source>
        <strain evidence="2">QLW-P1FAT50C-4</strain>
    </source>
</reference>
<organism evidence="1 2">
    <name type="scientific">Polynucleobacter wuianus</name>
    <dbReference type="NCBI Taxonomy" id="1743168"/>
    <lineage>
        <taxon>Bacteria</taxon>
        <taxon>Pseudomonadati</taxon>
        <taxon>Pseudomonadota</taxon>
        <taxon>Betaproteobacteria</taxon>
        <taxon>Burkholderiales</taxon>
        <taxon>Burkholderiaceae</taxon>
        <taxon>Polynucleobacter</taxon>
    </lineage>
</organism>
<dbReference type="Pfam" id="PF09561">
    <property type="entry name" value="RE_HpaII"/>
    <property type="match status" value="1"/>
</dbReference>
<sequence length="342" mass="38036">MNRGEWSEAYALLSLIANADFVLSDKSLADENSTQFKVKSILIPSNTPNKFVSLVVQDQSVIANYDGQQSSTPLTDIESVAKALFQKISSSSSTTFSFNELDTLWTKFFNPQIKATRSEKSDIKLEILDTSTQLKSIKGFSIKSNLGGATSLLNASQSTNFLYEAPHKISVPNITPKKLGKFVKPLPLKYLGSVNETYKLNLNKVDQNLESLISHLLVEYYGASNREKFVKDLLAIVANKNPLSLSNTSDYKIIMSKFLRATAFGMVPRDLWDGALSASGGMIIVKADGKLASFYLDDSHSNANLDNYLLEHSFFDTASTTRHDFGKVFDDKFFKFNLLIRL</sequence>
<name>A0A191UHE9_9BURK</name>
<proteinExistence type="predicted"/>